<feature type="transmembrane region" description="Helical" evidence="6">
    <location>
        <begin position="92"/>
        <end position="113"/>
    </location>
</feature>
<dbReference type="Pfam" id="PF07690">
    <property type="entry name" value="MFS_1"/>
    <property type="match status" value="1"/>
</dbReference>
<feature type="transmembrane region" description="Helical" evidence="6">
    <location>
        <begin position="276"/>
        <end position="298"/>
    </location>
</feature>
<evidence type="ECO:0000313" key="9">
    <source>
        <dbReference type="Proteomes" id="UP000005824"/>
    </source>
</evidence>
<evidence type="ECO:0000256" key="1">
    <source>
        <dbReference type="ARBA" id="ARBA00004141"/>
    </source>
</evidence>
<sequence>MARVFPGMQEPPSSTTRRAATSALALLLAINLFNYIDRYILAAIEPLVSDQFFGAKDDTAMAKTGALATAFLVSYMILAPLFGWLADRFSRWQLIAFGVALWSLASGWSGMAATFTMLLLTRVFVGVGEAAYGPAAPTIISDLYPVEKRGRMLAYFYVAIPVGSAIGYAFGGAVGAHLGWRWPFYLVTPPGLILAALCLFMRDPRGVRARAAETPKKPKIKLTDALALFRIPSYTLNTAAMTAMTFAMGGMSFWVPRYLYSFRAADFGGHPDLGKINFTFGAITATGGLLATLAGGWAGDRVRRRYPGSYFLVSAISIFLAFPAIILMLHTPFPAAWGLIFLAIFFLFFNTGPANAALANVTPSGNRATAFALNILSIHIFGDAISPPLIGWIAGKSNMNVAFMVVSAMMVVASIFWLFGLRHLGRDTAAITALAETSNIR</sequence>
<evidence type="ECO:0000256" key="4">
    <source>
        <dbReference type="ARBA" id="ARBA00022989"/>
    </source>
</evidence>
<dbReference type="SUPFAM" id="SSF103473">
    <property type="entry name" value="MFS general substrate transporter"/>
    <property type="match status" value="1"/>
</dbReference>
<keyword evidence="9" id="KW-1185">Reference proteome</keyword>
<accession>B4D9R9</accession>
<keyword evidence="2" id="KW-0813">Transport</keyword>
<proteinExistence type="predicted"/>
<feature type="transmembrane region" description="Helical" evidence="6">
    <location>
        <begin position="335"/>
        <end position="359"/>
    </location>
</feature>
<dbReference type="EMBL" id="ABVL01000027">
    <property type="protein sequence ID" value="EDY16850.1"/>
    <property type="molecule type" value="Genomic_DNA"/>
</dbReference>
<feature type="transmembrane region" description="Helical" evidence="6">
    <location>
        <begin position="371"/>
        <end position="395"/>
    </location>
</feature>
<dbReference type="Proteomes" id="UP000005824">
    <property type="component" value="Unassembled WGS sequence"/>
</dbReference>
<feature type="transmembrane region" description="Helical" evidence="6">
    <location>
        <begin position="234"/>
        <end position="256"/>
    </location>
</feature>
<name>B4D9R9_9BACT</name>
<reference evidence="8 9" key="1">
    <citation type="journal article" date="2011" name="J. Bacteriol.">
        <title>Genome sequence of Chthoniobacter flavus Ellin428, an aerobic heterotrophic soil bacterium.</title>
        <authorList>
            <person name="Kant R."/>
            <person name="van Passel M.W."/>
            <person name="Palva A."/>
            <person name="Lucas S."/>
            <person name="Lapidus A."/>
            <person name="Glavina Del Rio T."/>
            <person name="Dalin E."/>
            <person name="Tice H."/>
            <person name="Bruce D."/>
            <person name="Goodwin L."/>
            <person name="Pitluck S."/>
            <person name="Larimer F.W."/>
            <person name="Land M.L."/>
            <person name="Hauser L."/>
            <person name="Sangwan P."/>
            <person name="de Vos W.M."/>
            <person name="Janssen P.H."/>
            <person name="Smidt H."/>
        </authorList>
    </citation>
    <scope>NUCLEOTIDE SEQUENCE [LARGE SCALE GENOMIC DNA]</scope>
    <source>
        <strain evidence="8 9">Ellin428</strain>
    </source>
</reference>
<dbReference type="InterPro" id="IPR011701">
    <property type="entry name" value="MFS"/>
</dbReference>
<dbReference type="Gene3D" id="1.20.1250.20">
    <property type="entry name" value="MFS general substrate transporter like domains"/>
    <property type="match status" value="1"/>
</dbReference>
<gene>
    <name evidence="8" type="ORF">CfE428DRAFT_5659</name>
</gene>
<dbReference type="GO" id="GO:0016020">
    <property type="term" value="C:membrane"/>
    <property type="evidence" value="ECO:0007669"/>
    <property type="project" value="UniProtKB-SubCell"/>
</dbReference>
<dbReference type="InParanoid" id="B4D9R9"/>
<dbReference type="eggNOG" id="COG2271">
    <property type="taxonomic scope" value="Bacteria"/>
</dbReference>
<feature type="transmembrane region" description="Helical" evidence="6">
    <location>
        <begin position="182"/>
        <end position="200"/>
    </location>
</feature>
<dbReference type="InterPro" id="IPR044770">
    <property type="entry name" value="MFS_spinster-like"/>
</dbReference>
<dbReference type="PANTHER" id="PTHR23505">
    <property type="entry name" value="SPINSTER"/>
    <property type="match status" value="1"/>
</dbReference>
<comment type="caution">
    <text evidence="8">The sequence shown here is derived from an EMBL/GenBank/DDBJ whole genome shotgun (WGS) entry which is preliminary data.</text>
</comment>
<keyword evidence="5 6" id="KW-0472">Membrane</keyword>
<protein>
    <submittedName>
        <fullName evidence="8">Major facilitator superfamily MFS_1</fullName>
    </submittedName>
</protein>
<feature type="transmembrane region" description="Helical" evidence="6">
    <location>
        <begin position="119"/>
        <end position="140"/>
    </location>
</feature>
<organism evidence="8 9">
    <name type="scientific">Chthoniobacter flavus Ellin428</name>
    <dbReference type="NCBI Taxonomy" id="497964"/>
    <lineage>
        <taxon>Bacteria</taxon>
        <taxon>Pseudomonadati</taxon>
        <taxon>Verrucomicrobiota</taxon>
        <taxon>Spartobacteria</taxon>
        <taxon>Chthoniobacterales</taxon>
        <taxon>Chthoniobacteraceae</taxon>
        <taxon>Chthoniobacter</taxon>
    </lineage>
</organism>
<evidence type="ECO:0000256" key="5">
    <source>
        <dbReference type="ARBA" id="ARBA00023136"/>
    </source>
</evidence>
<feature type="transmembrane region" description="Helical" evidence="6">
    <location>
        <begin position="310"/>
        <end position="329"/>
    </location>
</feature>
<feature type="domain" description="Major facilitator superfamily (MFS) profile" evidence="7">
    <location>
        <begin position="23"/>
        <end position="425"/>
    </location>
</feature>
<feature type="transmembrane region" description="Helical" evidence="6">
    <location>
        <begin position="401"/>
        <end position="419"/>
    </location>
</feature>
<keyword evidence="3 6" id="KW-0812">Transmembrane</keyword>
<evidence type="ECO:0000256" key="3">
    <source>
        <dbReference type="ARBA" id="ARBA00022692"/>
    </source>
</evidence>
<feature type="transmembrane region" description="Helical" evidence="6">
    <location>
        <begin position="152"/>
        <end position="170"/>
    </location>
</feature>
<evidence type="ECO:0000256" key="6">
    <source>
        <dbReference type="SAM" id="Phobius"/>
    </source>
</evidence>
<dbReference type="AlphaFoldDB" id="B4D9R9"/>
<dbReference type="STRING" id="497964.CfE428DRAFT_5659"/>
<dbReference type="GO" id="GO:0022857">
    <property type="term" value="F:transmembrane transporter activity"/>
    <property type="evidence" value="ECO:0007669"/>
    <property type="project" value="InterPro"/>
</dbReference>
<dbReference type="InterPro" id="IPR020846">
    <property type="entry name" value="MFS_dom"/>
</dbReference>
<comment type="subcellular location">
    <subcellularLocation>
        <location evidence="1">Membrane</location>
        <topology evidence="1">Multi-pass membrane protein</topology>
    </subcellularLocation>
</comment>
<dbReference type="PROSITE" id="PS50850">
    <property type="entry name" value="MFS"/>
    <property type="match status" value="1"/>
</dbReference>
<keyword evidence="4 6" id="KW-1133">Transmembrane helix</keyword>
<evidence type="ECO:0000259" key="7">
    <source>
        <dbReference type="PROSITE" id="PS50850"/>
    </source>
</evidence>
<dbReference type="CDD" id="cd17328">
    <property type="entry name" value="MFS_spinster_like"/>
    <property type="match status" value="1"/>
</dbReference>
<evidence type="ECO:0000313" key="8">
    <source>
        <dbReference type="EMBL" id="EDY16850.1"/>
    </source>
</evidence>
<dbReference type="InterPro" id="IPR036259">
    <property type="entry name" value="MFS_trans_sf"/>
</dbReference>
<feature type="transmembrane region" description="Helical" evidence="6">
    <location>
        <begin position="66"/>
        <end position="85"/>
    </location>
</feature>
<dbReference type="PANTHER" id="PTHR23505:SF79">
    <property type="entry name" value="PROTEIN SPINSTER"/>
    <property type="match status" value="1"/>
</dbReference>
<evidence type="ECO:0000256" key="2">
    <source>
        <dbReference type="ARBA" id="ARBA00022448"/>
    </source>
</evidence>